<dbReference type="EMBL" id="CP020083">
    <property type="protein sequence ID" value="ASR50984.1"/>
    <property type="molecule type" value="Genomic_DNA"/>
</dbReference>
<keyword evidence="4" id="KW-1185">Reference proteome</keyword>
<proteinExistence type="predicted"/>
<dbReference type="InterPro" id="IPR011006">
    <property type="entry name" value="CheY-like_superfamily"/>
</dbReference>
<dbReference type="Gene3D" id="3.40.50.2300">
    <property type="match status" value="1"/>
</dbReference>
<evidence type="ECO:0000259" key="2">
    <source>
        <dbReference type="PROSITE" id="PS50110"/>
    </source>
</evidence>
<dbReference type="RefSeq" id="WP_117351800.1">
    <property type="nucleotide sequence ID" value="NZ_CP020083.1"/>
</dbReference>
<dbReference type="SMART" id="SM00448">
    <property type="entry name" value="REC"/>
    <property type="match status" value="1"/>
</dbReference>
<dbReference type="PROSITE" id="PS50110">
    <property type="entry name" value="RESPONSE_REGULATORY"/>
    <property type="match status" value="1"/>
</dbReference>
<accession>A0ABM6M511</accession>
<evidence type="ECO:0000256" key="1">
    <source>
        <dbReference type="PROSITE-ProRule" id="PRU00169"/>
    </source>
</evidence>
<organism evidence="3 4">
    <name type="scientific">Blastomonas fulva</name>
    <dbReference type="NCBI Taxonomy" id="1550728"/>
    <lineage>
        <taxon>Bacteria</taxon>
        <taxon>Pseudomonadati</taxon>
        <taxon>Pseudomonadota</taxon>
        <taxon>Alphaproteobacteria</taxon>
        <taxon>Sphingomonadales</taxon>
        <taxon>Sphingomonadaceae</taxon>
        <taxon>Blastomonas</taxon>
    </lineage>
</organism>
<feature type="domain" description="Response regulatory" evidence="2">
    <location>
        <begin position="10"/>
        <end position="121"/>
    </location>
</feature>
<evidence type="ECO:0000313" key="4">
    <source>
        <dbReference type="Proteomes" id="UP000258016"/>
    </source>
</evidence>
<reference evidence="3 4" key="1">
    <citation type="submission" date="2017-03" db="EMBL/GenBank/DDBJ databases">
        <title>Complete genome sequence of Blastomonas fulva degrading microcsystin LR.</title>
        <authorList>
            <person name="Lee H.-g."/>
            <person name="Jin L."/>
            <person name="oh H.-M."/>
        </authorList>
    </citation>
    <scope>NUCLEOTIDE SEQUENCE [LARGE SCALE GENOMIC DNA]</scope>
    <source>
        <strain evidence="3 4">T2</strain>
    </source>
</reference>
<dbReference type="GeneID" id="303485021"/>
<dbReference type="InterPro" id="IPR001789">
    <property type="entry name" value="Sig_transdc_resp-reg_receiver"/>
</dbReference>
<dbReference type="SUPFAM" id="SSF52172">
    <property type="entry name" value="CheY-like"/>
    <property type="match status" value="1"/>
</dbReference>
<sequence>MMSQSLHGCRVLLVEDDFLIADDFLRRLHSAGAEVIGPAATLDGAMALYESCGRVDFVVLDINLRGTTVFPLAARLRADDVPFLFCTGYGEEVIDGSFQNVQRFEKPISQHGFARMVDLISRLTIARDHPREGMVR</sequence>
<evidence type="ECO:0000313" key="3">
    <source>
        <dbReference type="EMBL" id="ASR50984.1"/>
    </source>
</evidence>
<dbReference type="Proteomes" id="UP000258016">
    <property type="component" value="Chromosome"/>
</dbReference>
<protein>
    <recommendedName>
        <fullName evidence="2">Response regulatory domain-containing protein</fullName>
    </recommendedName>
</protein>
<gene>
    <name evidence="3" type="ORF">B5J99_05445</name>
</gene>
<keyword evidence="1" id="KW-0597">Phosphoprotein</keyword>
<name>A0ABM6M511_9SPHN</name>
<feature type="modified residue" description="4-aspartylphosphate" evidence="1">
    <location>
        <position position="61"/>
    </location>
</feature>